<gene>
    <name evidence="3" type="ORF">K2173_025268</name>
</gene>
<dbReference type="Proteomes" id="UP001159364">
    <property type="component" value="Linkage Group LG08"/>
</dbReference>
<dbReference type="GO" id="GO:0009451">
    <property type="term" value="P:RNA modification"/>
    <property type="evidence" value="ECO:0007669"/>
    <property type="project" value="InterPro"/>
</dbReference>
<reference evidence="3 4" key="1">
    <citation type="submission" date="2021-09" db="EMBL/GenBank/DDBJ databases">
        <title>Genomic insights and catalytic innovation underlie evolution of tropane alkaloids biosynthesis.</title>
        <authorList>
            <person name="Wang Y.-J."/>
            <person name="Tian T."/>
            <person name="Huang J.-P."/>
            <person name="Huang S.-X."/>
        </authorList>
    </citation>
    <scope>NUCLEOTIDE SEQUENCE [LARGE SCALE GENOMIC DNA]</scope>
    <source>
        <strain evidence="3">KIB-2018</strain>
        <tissue evidence="3">Leaf</tissue>
    </source>
</reference>
<feature type="repeat" description="PPR" evidence="2">
    <location>
        <begin position="154"/>
        <end position="188"/>
    </location>
</feature>
<dbReference type="FunFam" id="1.25.40.10:FF:000343">
    <property type="entry name" value="Pentatricopeptide repeat-containing protein At3g58590"/>
    <property type="match status" value="1"/>
</dbReference>
<comment type="caution">
    <text evidence="3">The sequence shown here is derived from an EMBL/GenBank/DDBJ whole genome shotgun (WGS) entry which is preliminary data.</text>
</comment>
<dbReference type="Gene3D" id="1.25.40.10">
    <property type="entry name" value="Tetratricopeptide repeat domain"/>
    <property type="match status" value="5"/>
</dbReference>
<keyword evidence="4" id="KW-1185">Reference proteome</keyword>
<name>A0AAV8UIK1_9ROSI</name>
<evidence type="ECO:0000313" key="4">
    <source>
        <dbReference type="Proteomes" id="UP001159364"/>
    </source>
</evidence>
<dbReference type="EMBL" id="JAIWQS010000008">
    <property type="protein sequence ID" value="KAJ8900491.1"/>
    <property type="molecule type" value="Genomic_DNA"/>
</dbReference>
<dbReference type="Pfam" id="PF13041">
    <property type="entry name" value="PPR_2"/>
    <property type="match status" value="2"/>
</dbReference>
<dbReference type="InterPro" id="IPR011990">
    <property type="entry name" value="TPR-like_helical_dom_sf"/>
</dbReference>
<dbReference type="InterPro" id="IPR002885">
    <property type="entry name" value="PPR_rpt"/>
</dbReference>
<evidence type="ECO:0000256" key="2">
    <source>
        <dbReference type="PROSITE-ProRule" id="PRU00708"/>
    </source>
</evidence>
<dbReference type="AlphaFoldDB" id="A0AAV8UIK1"/>
<dbReference type="SUPFAM" id="SSF48452">
    <property type="entry name" value="TPR-like"/>
    <property type="match status" value="1"/>
</dbReference>
<sequence length="626" mass="69826">MLFGTRNAQTVFDKITQRNSCLRNLISSSYSTTTSCCESIEYEEPTDIFRKTNNVISWTAKISTLLRKNQPKEAIGLFKAMLFDDQKPNFVTLLSIIRAYGARGSQDGKRVVHGYVIKMGFEREVPVLTAILGFYSNFGMAEVWKLFDQIPNKDVVVWTSMIVSCTKNDNSREAIEVFRRMKCCGVEPNFVTVVSVLPACAHLGQLRLGKEIHGFIMKNMLHSLINIQNSLVDMYAKCGDLESSFRVFDGTWNKELITWRIIIRGCIDNGCPRKGLDIFLKMLLSCSGSDEVVLQDVIAAASLAEELKFGLGCHVYAAKAGFLAFVSVGTALLQMYGKYGELQSAWKLLNELSEKDNIAWNAMISVYAQEGQPQNALNVLKQMVSQNEKPDEVSFVSLLKACSATGDQALGESFHGYVIKAGYTSNAYLASALIDLYCKLGKIEEGEALFNEISTKDLICWSSMITGYGSNGFAYEALETFSKMLDCGIKPNDIAFLSVLSASSRGGLKNESFKLFNTMQQKFGLRPKLAHYACMVDLLCRHGNIKEALDFVKNMPLEADKRIWGAILAGCRTRQEGSIEVAEYAVERLSTLDPGNPRYYLTLLYLYSKEGTCEEEKSLQKLANQK</sequence>
<dbReference type="GO" id="GO:0003723">
    <property type="term" value="F:RNA binding"/>
    <property type="evidence" value="ECO:0007669"/>
    <property type="project" value="InterPro"/>
</dbReference>
<dbReference type="Pfam" id="PF01535">
    <property type="entry name" value="PPR"/>
    <property type="match status" value="6"/>
</dbReference>
<evidence type="ECO:0000313" key="3">
    <source>
        <dbReference type="EMBL" id="KAJ8900491.1"/>
    </source>
</evidence>
<dbReference type="PANTHER" id="PTHR47926">
    <property type="entry name" value="PENTATRICOPEPTIDE REPEAT-CONTAINING PROTEIN"/>
    <property type="match status" value="1"/>
</dbReference>
<dbReference type="PANTHER" id="PTHR47926:SF414">
    <property type="entry name" value="PENTATRICOPEPTIDE REPEAT-CONTAINING PROTEIN DOT4, CHLOROPLASTIC-LIKE"/>
    <property type="match status" value="1"/>
</dbReference>
<dbReference type="FunFam" id="1.25.40.10:FF:000351">
    <property type="entry name" value="Pentatricopeptide repeat-containing protein"/>
    <property type="match status" value="1"/>
</dbReference>
<dbReference type="InterPro" id="IPR046960">
    <property type="entry name" value="PPR_At4g14850-like_plant"/>
</dbReference>
<feature type="repeat" description="PPR" evidence="2">
    <location>
        <begin position="54"/>
        <end position="88"/>
    </location>
</feature>
<dbReference type="FunFam" id="1.25.40.10:FF:000090">
    <property type="entry name" value="Pentatricopeptide repeat-containing protein, chloroplastic"/>
    <property type="match status" value="1"/>
</dbReference>
<dbReference type="PROSITE" id="PS51375">
    <property type="entry name" value="PPR"/>
    <property type="match status" value="4"/>
</dbReference>
<feature type="repeat" description="PPR" evidence="2">
    <location>
        <begin position="457"/>
        <end position="491"/>
    </location>
</feature>
<proteinExistence type="predicted"/>
<feature type="repeat" description="PPR" evidence="2">
    <location>
        <begin position="356"/>
        <end position="390"/>
    </location>
</feature>
<accession>A0AAV8UIK1</accession>
<evidence type="ECO:0000256" key="1">
    <source>
        <dbReference type="ARBA" id="ARBA00022737"/>
    </source>
</evidence>
<protein>
    <recommendedName>
        <fullName evidence="5">Pentatricopeptide repeat-containing protein</fullName>
    </recommendedName>
</protein>
<organism evidence="3 4">
    <name type="scientific">Erythroxylum novogranatense</name>
    <dbReference type="NCBI Taxonomy" id="1862640"/>
    <lineage>
        <taxon>Eukaryota</taxon>
        <taxon>Viridiplantae</taxon>
        <taxon>Streptophyta</taxon>
        <taxon>Embryophyta</taxon>
        <taxon>Tracheophyta</taxon>
        <taxon>Spermatophyta</taxon>
        <taxon>Magnoliopsida</taxon>
        <taxon>eudicotyledons</taxon>
        <taxon>Gunneridae</taxon>
        <taxon>Pentapetalae</taxon>
        <taxon>rosids</taxon>
        <taxon>fabids</taxon>
        <taxon>Malpighiales</taxon>
        <taxon>Erythroxylaceae</taxon>
        <taxon>Erythroxylum</taxon>
    </lineage>
</organism>
<evidence type="ECO:0008006" key="5">
    <source>
        <dbReference type="Google" id="ProtNLM"/>
    </source>
</evidence>
<keyword evidence="1" id="KW-0677">Repeat</keyword>
<dbReference type="NCBIfam" id="TIGR00756">
    <property type="entry name" value="PPR"/>
    <property type="match status" value="5"/>
</dbReference>